<keyword evidence="3" id="KW-1185">Reference proteome</keyword>
<dbReference type="STRING" id="1642818.AWE51_07285"/>
<gene>
    <name evidence="2" type="ORF">AWE51_07285</name>
</gene>
<sequence>MKNTYIILFVATVITLLSTSCSDDLENINSNPNNPEVVLTNTIFNSATKELTDISRGAFSSGRAALPWMQYWGQNSYADEDRYLYRESTAEDLWANYYRVGTDLKKIIELNTNAETREQMSSVGNNDNQIAASRIMLSYIFHQLTDTFGDVPYYSFGNNDPNFQALNVDNVLSPVFVTQQEIYADILSELRASVNMLTTTESVFTSGDNIFGGNAEKWRKFANSLILRVANRLRSVDAAAANAAIDEAIASGVFTSNADNAIQAYENTDATGSPLYRAYFVNNRTDFGVAAPFINLLKNRTGNFGPDPRLFQFAAPITVSIEDIRDQNYTVSTNFDDYEGVPYAFESVNFIKFTNYSFPSDQVLRADYGEVLMEYAEVSFIISERNGWSQAEYEQGVRASMERWGVADTDITTYIGTLPAASEENVLTQKYIALYMQPYEAWAEYRRTGFPQTLLLPGQMANLTTAQAADLPTGSASTYTFVPRVSITDLPTRLRYPVTLQSLNGTNRATAVSRLSDGDVITSKLFWDQN</sequence>
<dbReference type="RefSeq" id="WP_066314479.1">
    <property type="nucleotide sequence ID" value="NZ_LQRT01000013.1"/>
</dbReference>
<dbReference type="Gene3D" id="1.25.40.390">
    <property type="match status" value="1"/>
</dbReference>
<organism evidence="2 3">
    <name type="scientific">Aquimarina aggregata</name>
    <dbReference type="NCBI Taxonomy" id="1642818"/>
    <lineage>
        <taxon>Bacteria</taxon>
        <taxon>Pseudomonadati</taxon>
        <taxon>Bacteroidota</taxon>
        <taxon>Flavobacteriia</taxon>
        <taxon>Flavobacteriales</taxon>
        <taxon>Flavobacteriaceae</taxon>
        <taxon>Aquimarina</taxon>
    </lineage>
</organism>
<dbReference type="OrthoDB" id="725917at2"/>
<name>A0A162FBH8_9FLAO</name>
<proteinExistence type="predicted"/>
<dbReference type="Pfam" id="PF12771">
    <property type="entry name" value="SusD-like_2"/>
    <property type="match status" value="1"/>
</dbReference>
<comment type="caution">
    <text evidence="2">The sequence shown here is derived from an EMBL/GenBank/DDBJ whole genome shotgun (WGS) entry which is preliminary data.</text>
</comment>
<reference evidence="2" key="1">
    <citation type="submission" date="2016-01" db="EMBL/GenBank/DDBJ databases">
        <title>The draft genome sequence of Aquimarina sp. RZW4-3-2.</title>
        <authorList>
            <person name="Wang Y."/>
        </authorList>
    </citation>
    <scope>NUCLEOTIDE SEQUENCE [LARGE SCALE GENOMIC DNA]</scope>
    <source>
        <strain evidence="2">RZW4-3-2</strain>
    </source>
</reference>
<keyword evidence="1" id="KW-0732">Signal</keyword>
<evidence type="ECO:0000313" key="3">
    <source>
        <dbReference type="Proteomes" id="UP000076715"/>
    </source>
</evidence>
<dbReference type="AlphaFoldDB" id="A0A162FBH8"/>
<dbReference type="SUPFAM" id="SSF48452">
    <property type="entry name" value="TPR-like"/>
    <property type="match status" value="1"/>
</dbReference>
<dbReference type="Proteomes" id="UP000076715">
    <property type="component" value="Unassembled WGS sequence"/>
</dbReference>
<accession>A0A162FBH8</accession>
<dbReference type="InterPro" id="IPR041662">
    <property type="entry name" value="SusD-like_2"/>
</dbReference>
<evidence type="ECO:0008006" key="4">
    <source>
        <dbReference type="Google" id="ProtNLM"/>
    </source>
</evidence>
<feature type="chain" id="PRO_5007833920" description="SusD/RagB family nutrient-binding outer membrane lipoprotein" evidence="1">
    <location>
        <begin position="23"/>
        <end position="530"/>
    </location>
</feature>
<feature type="signal peptide" evidence="1">
    <location>
        <begin position="1"/>
        <end position="22"/>
    </location>
</feature>
<evidence type="ECO:0000256" key="1">
    <source>
        <dbReference type="SAM" id="SignalP"/>
    </source>
</evidence>
<dbReference type="PROSITE" id="PS51257">
    <property type="entry name" value="PROKAR_LIPOPROTEIN"/>
    <property type="match status" value="1"/>
</dbReference>
<dbReference type="InterPro" id="IPR011990">
    <property type="entry name" value="TPR-like_helical_dom_sf"/>
</dbReference>
<protein>
    <recommendedName>
        <fullName evidence="4">SusD/RagB family nutrient-binding outer membrane lipoprotein</fullName>
    </recommendedName>
</protein>
<dbReference type="EMBL" id="LQRT01000013">
    <property type="protein sequence ID" value="KZS40746.1"/>
    <property type="molecule type" value="Genomic_DNA"/>
</dbReference>
<evidence type="ECO:0000313" key="2">
    <source>
        <dbReference type="EMBL" id="KZS40746.1"/>
    </source>
</evidence>